<organism evidence="1 2">
    <name type="scientific">Rhizobium laguerreae</name>
    <dbReference type="NCBI Taxonomy" id="1076926"/>
    <lineage>
        <taxon>Bacteria</taxon>
        <taxon>Pseudomonadati</taxon>
        <taxon>Pseudomonadota</taxon>
        <taxon>Alphaproteobacteria</taxon>
        <taxon>Hyphomicrobiales</taxon>
        <taxon>Rhizobiaceae</taxon>
        <taxon>Rhizobium/Agrobacterium group</taxon>
        <taxon>Rhizobium</taxon>
    </lineage>
</organism>
<name>A0ABR6GFH3_9HYPH</name>
<gene>
    <name evidence="1" type="ORF">FHS25_004627</name>
</gene>
<proteinExistence type="predicted"/>
<sequence length="95" mass="10769">MADRFARWPCFGKQPFTGSGVLCGSFATLDGAQMLTWFRKLMPREERFFDLFAQHTKTVVGAAKPSSFCPPLSIPSAMGNDARKTMSYIRKDNWR</sequence>
<dbReference type="EMBL" id="JACHXX010000006">
    <property type="protein sequence ID" value="MBB3164132.1"/>
    <property type="molecule type" value="Genomic_DNA"/>
</dbReference>
<dbReference type="Proteomes" id="UP000542811">
    <property type="component" value="Unassembled WGS sequence"/>
</dbReference>
<accession>A0ABR6GFH3</accession>
<keyword evidence="2" id="KW-1185">Reference proteome</keyword>
<comment type="caution">
    <text evidence="1">The sequence shown here is derived from an EMBL/GenBank/DDBJ whole genome shotgun (WGS) entry which is preliminary data.</text>
</comment>
<reference evidence="1 2" key="1">
    <citation type="submission" date="2020-08" db="EMBL/GenBank/DDBJ databases">
        <title>Genomic Encyclopedia of Type Strains, Phase III (KMG-III): the genomes of soil and plant-associated and newly described type strains.</title>
        <authorList>
            <person name="Whitman W."/>
        </authorList>
    </citation>
    <scope>NUCLEOTIDE SEQUENCE [LARGE SCALE GENOMIC DNA]</scope>
    <source>
        <strain evidence="1 2">CECT 8280</strain>
    </source>
</reference>
<protein>
    <submittedName>
        <fullName evidence="1">Uncharacterized protein</fullName>
    </submittedName>
</protein>
<evidence type="ECO:0000313" key="2">
    <source>
        <dbReference type="Proteomes" id="UP000542811"/>
    </source>
</evidence>
<evidence type="ECO:0000313" key="1">
    <source>
        <dbReference type="EMBL" id="MBB3164132.1"/>
    </source>
</evidence>